<dbReference type="CDD" id="cd02970">
    <property type="entry name" value="PRX_like2"/>
    <property type="match status" value="1"/>
</dbReference>
<dbReference type="PANTHER" id="PTHR28630:SF3">
    <property type="entry name" value="PEROXIREDOXIN-LIKE 2C"/>
    <property type="match status" value="1"/>
</dbReference>
<evidence type="ECO:0000313" key="2">
    <source>
        <dbReference type="Proteomes" id="UP000222788"/>
    </source>
</evidence>
<dbReference type="STRING" id="1035309.A0A2C5W394"/>
<dbReference type="PANTHER" id="PTHR28630">
    <property type="match status" value="1"/>
</dbReference>
<dbReference type="InterPro" id="IPR032801">
    <property type="entry name" value="PXL2A/B/C"/>
</dbReference>
<proteinExistence type="predicted"/>
<dbReference type="AlphaFoldDB" id="A0A2C5W394"/>
<sequence>MTDTRDNPINDAAGVDSLKPRDFEGYVVTNDNLPTKNTIQKIGSFSLLDREGSAHTFEKVANVAERTFVIFVRHFFCGNCQEYLRALSAAIKPGSLPQDTAIVVIGCGDPRLIDMYIDATGCKFPLYTDPERKIFDALGMVKTLQLGDKPWYIEKPLVVSIIASICQVLRYLPKGLALSSGHHWQVGGEFMFETMDGTRQVTWCHRMRSTRDHAQLSAIERVLKIESAA</sequence>
<accession>A0A2C5W394</accession>
<dbReference type="Proteomes" id="UP000222788">
    <property type="component" value="Unassembled WGS sequence"/>
</dbReference>
<protein>
    <submittedName>
        <fullName evidence="1">Thioredoxin-like protein AAED1</fullName>
    </submittedName>
</protein>
<evidence type="ECO:0000313" key="1">
    <source>
        <dbReference type="EMBL" id="PHH49539.1"/>
    </source>
</evidence>
<dbReference type="InterPro" id="IPR036249">
    <property type="entry name" value="Thioredoxin-like_sf"/>
</dbReference>
<reference evidence="1 2" key="1">
    <citation type="journal article" date="2013" name="Fungal Biol.">
        <title>Analysis of microsatellite markers in the genome of the plant pathogen Ceratocystis fimbriata.</title>
        <authorList>
            <person name="Simpson M.C."/>
            <person name="Wilken P.M."/>
            <person name="Coetzee M.P."/>
            <person name="Wingfield M.J."/>
            <person name="Wingfield B.D."/>
        </authorList>
    </citation>
    <scope>NUCLEOTIDE SEQUENCE [LARGE SCALE GENOMIC DNA]</scope>
    <source>
        <strain evidence="1 2">CBS 114723</strain>
    </source>
</reference>
<dbReference type="Gene3D" id="3.40.30.10">
    <property type="entry name" value="Glutaredoxin"/>
    <property type="match status" value="1"/>
</dbReference>
<gene>
    <name evidence="1" type="primary">Aaed1</name>
    <name evidence="1" type="ORF">CFIMG_006890RA</name>
</gene>
<keyword evidence="2" id="KW-1185">Reference proteome</keyword>
<reference evidence="1 2" key="2">
    <citation type="journal article" date="2013" name="IMA Fungus">
        <title>IMA Genome-F 1: Ceratocystis fimbriata: Draft nuclear genome sequence for the plant pathogen, Ceratocystis fimbriata.</title>
        <authorList>
            <person name="Wilken P.M."/>
            <person name="Steenkamp E.T."/>
            <person name="Wingfield M.J."/>
            <person name="de Beer Z.W."/>
            <person name="Wingfield B.D."/>
        </authorList>
    </citation>
    <scope>NUCLEOTIDE SEQUENCE [LARGE SCALE GENOMIC DNA]</scope>
    <source>
        <strain evidence="1 2">CBS 114723</strain>
    </source>
</reference>
<organism evidence="1 2">
    <name type="scientific">Ceratocystis fimbriata CBS 114723</name>
    <dbReference type="NCBI Taxonomy" id="1035309"/>
    <lineage>
        <taxon>Eukaryota</taxon>
        <taxon>Fungi</taxon>
        <taxon>Dikarya</taxon>
        <taxon>Ascomycota</taxon>
        <taxon>Pezizomycotina</taxon>
        <taxon>Sordariomycetes</taxon>
        <taxon>Hypocreomycetidae</taxon>
        <taxon>Microascales</taxon>
        <taxon>Ceratocystidaceae</taxon>
        <taxon>Ceratocystis</taxon>
    </lineage>
</organism>
<dbReference type="Pfam" id="PF13911">
    <property type="entry name" value="AhpC-TSA_2"/>
    <property type="match status" value="1"/>
</dbReference>
<name>A0A2C5W394_9PEZI</name>
<dbReference type="EMBL" id="APWK03000192">
    <property type="protein sequence ID" value="PHH49539.1"/>
    <property type="molecule type" value="Genomic_DNA"/>
</dbReference>
<dbReference type="OrthoDB" id="40334at2759"/>
<comment type="caution">
    <text evidence="1">The sequence shown here is derived from an EMBL/GenBank/DDBJ whole genome shotgun (WGS) entry which is preliminary data.</text>
</comment>
<dbReference type="SUPFAM" id="SSF52833">
    <property type="entry name" value="Thioredoxin-like"/>
    <property type="match status" value="1"/>
</dbReference>